<dbReference type="EMBL" id="ON457157">
    <property type="protein sequence ID" value="WYK36495.1"/>
    <property type="molecule type" value="Genomic_DNA"/>
</dbReference>
<evidence type="ECO:0000256" key="1">
    <source>
        <dbReference type="ARBA" id="ARBA00004304"/>
    </source>
</evidence>
<evidence type="ECO:0000256" key="3">
    <source>
        <dbReference type="ARBA" id="ARBA00022448"/>
    </source>
</evidence>
<evidence type="ECO:0000256" key="7">
    <source>
        <dbReference type="ARBA" id="ARBA00022989"/>
    </source>
</evidence>
<evidence type="ECO:0000256" key="12">
    <source>
        <dbReference type="SAM" id="Phobius"/>
    </source>
</evidence>
<keyword evidence="4 11" id="KW-0138">CF(0)</keyword>
<dbReference type="InterPro" id="IPR001421">
    <property type="entry name" value="ATP8_metazoa"/>
</dbReference>
<accession>A0AAU6QCV6</accession>
<evidence type="ECO:0000256" key="4">
    <source>
        <dbReference type="ARBA" id="ARBA00022547"/>
    </source>
</evidence>
<evidence type="ECO:0000256" key="6">
    <source>
        <dbReference type="ARBA" id="ARBA00022781"/>
    </source>
</evidence>
<dbReference type="AlphaFoldDB" id="A0AAU6QCV6"/>
<proteinExistence type="inferred from homology"/>
<evidence type="ECO:0000256" key="9">
    <source>
        <dbReference type="ARBA" id="ARBA00023128"/>
    </source>
</evidence>
<name>A0AAU6QCV6_9ECHI</name>
<comment type="subcellular location">
    <subcellularLocation>
        <location evidence="1 11">Mitochondrion membrane</location>
        <topology evidence="1 11">Single-pass membrane protein</topology>
    </subcellularLocation>
</comment>
<evidence type="ECO:0000313" key="13">
    <source>
        <dbReference type="EMBL" id="WYK36495.1"/>
    </source>
</evidence>
<keyword evidence="7 12" id="KW-1133">Transmembrane helix</keyword>
<feature type="transmembrane region" description="Helical" evidence="12">
    <location>
        <begin position="6"/>
        <end position="27"/>
    </location>
</feature>
<keyword evidence="6 11" id="KW-0375">Hydrogen ion transport</keyword>
<dbReference type="GO" id="GO:0015078">
    <property type="term" value="F:proton transmembrane transporter activity"/>
    <property type="evidence" value="ECO:0007669"/>
    <property type="project" value="InterPro"/>
</dbReference>
<comment type="similarity">
    <text evidence="2 11">Belongs to the ATPase protein 8 family.</text>
</comment>
<dbReference type="GO" id="GO:0045259">
    <property type="term" value="C:proton-transporting ATP synthase complex"/>
    <property type="evidence" value="ECO:0007669"/>
    <property type="project" value="UniProtKB-KW"/>
</dbReference>
<dbReference type="GO" id="GO:0015986">
    <property type="term" value="P:proton motive force-driven ATP synthesis"/>
    <property type="evidence" value="ECO:0007669"/>
    <property type="project" value="InterPro"/>
</dbReference>
<sequence length="55" mass="6489">MPQLEFTIWLSNAIINWTILIFFILFINNNASTFSNFLINPENSSANNIENNWPW</sequence>
<gene>
    <name evidence="13" type="primary">atp8</name>
</gene>
<evidence type="ECO:0000256" key="11">
    <source>
        <dbReference type="RuleBase" id="RU003661"/>
    </source>
</evidence>
<protein>
    <recommendedName>
        <fullName evidence="11">ATP synthase complex subunit 8</fullName>
    </recommendedName>
</protein>
<dbReference type="Pfam" id="PF00895">
    <property type="entry name" value="ATP-synt_8"/>
    <property type="match status" value="1"/>
</dbReference>
<geneLocation type="mitochondrion" evidence="13"/>
<evidence type="ECO:0000256" key="2">
    <source>
        <dbReference type="ARBA" id="ARBA00008892"/>
    </source>
</evidence>
<dbReference type="GO" id="GO:0031966">
    <property type="term" value="C:mitochondrial membrane"/>
    <property type="evidence" value="ECO:0007669"/>
    <property type="project" value="UniProtKB-SubCell"/>
</dbReference>
<reference evidence="13" key="1">
    <citation type="submission" date="2022-05" db="EMBL/GenBank/DDBJ databases">
        <authorList>
            <person name="Shi W."/>
            <person name="Mo J."/>
        </authorList>
    </citation>
    <scope>NUCLEOTIDE SEQUENCE</scope>
</reference>
<evidence type="ECO:0000256" key="8">
    <source>
        <dbReference type="ARBA" id="ARBA00023065"/>
    </source>
</evidence>
<keyword evidence="5 11" id="KW-0812">Transmembrane</keyword>
<keyword evidence="8 11" id="KW-0406">Ion transport</keyword>
<keyword evidence="3 11" id="KW-0813">Transport</keyword>
<evidence type="ECO:0000256" key="10">
    <source>
        <dbReference type="ARBA" id="ARBA00023136"/>
    </source>
</evidence>
<evidence type="ECO:0000256" key="5">
    <source>
        <dbReference type="ARBA" id="ARBA00022692"/>
    </source>
</evidence>
<keyword evidence="10 12" id="KW-0472">Membrane</keyword>
<keyword evidence="9 11" id="KW-0496">Mitochondrion</keyword>
<organism evidence="13">
    <name type="scientific">Ophiothrix sp</name>
    <dbReference type="NCBI Taxonomy" id="2909811"/>
    <lineage>
        <taxon>Eukaryota</taxon>
        <taxon>Metazoa</taxon>
        <taxon>Echinodermata</taxon>
        <taxon>Eleutherozoa</taxon>
        <taxon>Asterozoa</taxon>
        <taxon>Ophiuroidea</taxon>
        <taxon>Myophiuroidea</taxon>
        <taxon>Metophiurida</taxon>
        <taxon>Ophintegrida</taxon>
        <taxon>Amphilepidida</taxon>
        <taxon>Ophiurina</taxon>
        <taxon>Gnathophiurina</taxon>
        <taxon>Ophiactoidea</taxon>
        <taxon>Ophiotrichidae</taxon>
        <taxon>Ophiothrix</taxon>
    </lineage>
</organism>